<keyword evidence="2" id="KW-1133">Transmembrane helix</keyword>
<dbReference type="PANTHER" id="PTHR40465:SF1">
    <property type="entry name" value="DUF6534 DOMAIN-CONTAINING PROTEIN"/>
    <property type="match status" value="1"/>
</dbReference>
<dbReference type="InterPro" id="IPR045339">
    <property type="entry name" value="DUF6534"/>
</dbReference>
<feature type="transmembrane region" description="Helical" evidence="2">
    <location>
        <begin position="151"/>
        <end position="172"/>
    </location>
</feature>
<accession>A0ABR1J554</accession>
<organism evidence="4 5">
    <name type="scientific">Marasmiellus scandens</name>
    <dbReference type="NCBI Taxonomy" id="2682957"/>
    <lineage>
        <taxon>Eukaryota</taxon>
        <taxon>Fungi</taxon>
        <taxon>Dikarya</taxon>
        <taxon>Basidiomycota</taxon>
        <taxon>Agaricomycotina</taxon>
        <taxon>Agaricomycetes</taxon>
        <taxon>Agaricomycetidae</taxon>
        <taxon>Agaricales</taxon>
        <taxon>Marasmiineae</taxon>
        <taxon>Omphalotaceae</taxon>
        <taxon>Marasmiellus</taxon>
    </lineage>
</organism>
<evidence type="ECO:0000256" key="2">
    <source>
        <dbReference type="SAM" id="Phobius"/>
    </source>
</evidence>
<dbReference type="EMBL" id="JBANRG010000038">
    <property type="protein sequence ID" value="KAK7448466.1"/>
    <property type="molecule type" value="Genomic_DNA"/>
</dbReference>
<evidence type="ECO:0000259" key="3">
    <source>
        <dbReference type="Pfam" id="PF20152"/>
    </source>
</evidence>
<keyword evidence="2" id="KW-0472">Membrane</keyword>
<protein>
    <recommendedName>
        <fullName evidence="3">DUF6534 domain-containing protein</fullName>
    </recommendedName>
</protein>
<keyword evidence="2" id="KW-0812">Transmembrane</keyword>
<feature type="compositionally biased region" description="Polar residues" evidence="1">
    <location>
        <begin position="211"/>
        <end position="226"/>
    </location>
</feature>
<dbReference type="Proteomes" id="UP001498398">
    <property type="component" value="Unassembled WGS sequence"/>
</dbReference>
<keyword evidence="5" id="KW-1185">Reference proteome</keyword>
<dbReference type="PANTHER" id="PTHR40465">
    <property type="entry name" value="CHROMOSOME 1, WHOLE GENOME SHOTGUN SEQUENCE"/>
    <property type="match status" value="1"/>
</dbReference>
<name>A0ABR1J554_9AGAR</name>
<proteinExistence type="predicted"/>
<comment type="caution">
    <text evidence="4">The sequence shown here is derived from an EMBL/GenBank/DDBJ whole genome shotgun (WGS) entry which is preliminary data.</text>
</comment>
<feature type="region of interest" description="Disordered" evidence="1">
    <location>
        <begin position="205"/>
        <end position="226"/>
    </location>
</feature>
<feature type="transmembrane region" description="Helical" evidence="2">
    <location>
        <begin position="178"/>
        <end position="198"/>
    </location>
</feature>
<gene>
    <name evidence="4" type="ORF">VKT23_013728</name>
</gene>
<feature type="domain" description="DUF6534" evidence="3">
    <location>
        <begin position="117"/>
        <end position="203"/>
    </location>
</feature>
<feature type="transmembrane region" description="Helical" evidence="2">
    <location>
        <begin position="111"/>
        <end position="131"/>
    </location>
</feature>
<dbReference type="Pfam" id="PF20152">
    <property type="entry name" value="DUF6534"/>
    <property type="match status" value="1"/>
</dbReference>
<evidence type="ECO:0000313" key="4">
    <source>
        <dbReference type="EMBL" id="KAK7448466.1"/>
    </source>
</evidence>
<reference evidence="4 5" key="1">
    <citation type="submission" date="2024-01" db="EMBL/GenBank/DDBJ databases">
        <title>A draft genome for the cacao thread blight pathogen Marasmiellus scandens.</title>
        <authorList>
            <person name="Baruah I.K."/>
            <person name="Leung J."/>
            <person name="Bukari Y."/>
            <person name="Amoako-Attah I."/>
            <person name="Meinhardt L.W."/>
            <person name="Bailey B.A."/>
            <person name="Cohen S.P."/>
        </authorList>
    </citation>
    <scope>NUCLEOTIDE SEQUENCE [LARGE SCALE GENOMIC DNA]</scope>
    <source>
        <strain evidence="4 5">GH-19</strain>
    </source>
</reference>
<evidence type="ECO:0000256" key="1">
    <source>
        <dbReference type="SAM" id="MobiDB-lite"/>
    </source>
</evidence>
<evidence type="ECO:0000313" key="5">
    <source>
        <dbReference type="Proteomes" id="UP001498398"/>
    </source>
</evidence>
<sequence>MRAVGPGSNWTCRLLLLGDQFPESYGALVWKGVMVNYTTANCGCNSRVNCDIVSVMHSEFGGVLSNRNYFITTVLVGLSLGHLATSIVFTVQAFHLPTVPAVANLRVMGTIALGLGAATDILTALSLCYFLSKLRTGHKSSDTLVDSLMRYAVSTGVVTSAVSLTVLILFNVQPHNLIFIGIFFVLSKFYAISFMATLNTRRSVRGRGTDRNQTSDGGATRSTGLQFNSRIPETPMLISNTSGSMGVWVAEGSSQEQPHSRDQIHLQYIPRIKEPYSTDVDDYYYQPRAI</sequence>
<feature type="transmembrane region" description="Helical" evidence="2">
    <location>
        <begin position="69"/>
        <end position="91"/>
    </location>
</feature>